<evidence type="ECO:0000256" key="6">
    <source>
        <dbReference type="SAM" id="Phobius"/>
    </source>
</evidence>
<evidence type="ECO:0000256" key="4">
    <source>
        <dbReference type="ARBA" id="ARBA00022989"/>
    </source>
</evidence>
<keyword evidence="2" id="KW-1003">Cell membrane</keyword>
<reference evidence="8 9" key="1">
    <citation type="submission" date="2018-10" db="EMBL/GenBank/DDBJ databases">
        <title>Sequencing the genomes of 1000 actinobacteria strains.</title>
        <authorList>
            <person name="Klenk H.-P."/>
        </authorList>
    </citation>
    <scope>NUCLEOTIDE SEQUENCE [LARGE SCALE GENOMIC DNA]</scope>
    <source>
        <strain evidence="8 9">DSM 43800</strain>
    </source>
</reference>
<name>A0A495VWR5_9PSEU</name>
<sequence length="723" mass="72732">MRLAFAVLRGDRGGRVAAALAAVGTAAGVLLALWLLTAPGALDAREARAAWRTPPAGATPGPLAVAVTRDEFDGRLIERFDVASTTAGEVAVAAGIPRRPRPGEVLLSPALAELVRTVPADRLGDRFPGAVVGELGPEALRFPDELVAIVGHRVGEVEGVPRRDLVGSTAVSGVGSGMPRLLTEVGLVVLVVPCLALVAAVGRLTEAARARRFAALRLAGATPGQVVRLTAVEAAVGALAGSALGVALSVPASRLAARVPWGGGAWFPEDFVPDPVTALVVAVLSAALLVGAAVLGHLRQLARPPAPPADQRVTARRLLFALAAAGVFALGLVHAQQAAGPQRFTVVLVGVGGVVVALVLVGPVATGLVGRALLRCRRGPLGLLVGRRLASRPVASFRASAGVLVAVFTGALALTMLPTLEEQVRFDDGTWRPGAVVARGVDPPARVDAVRREAGAPVVPMTTALVVSGGRAHQAVVGRCAEVATVLAGLVCAPGPAVYAPGPLEGPARLHDRRDRSDVDLPPGVPVRPSGGPVAVVDPELAPSVAARPDTAVVRTTPENRDAVRTVLARVLPGIALLDRGSTDGLAVTVLGDLRRAVVVGLVLAASLGGVGASVAAAGSVLDRGRTFAALVAAGTSKRLLRRALCAEVLLPVCAVTLAACGAGVAVGIGLLSVTPGIPDGARAQVTPWLAVPVAAGAVVALAAAVTSGSVLRRVTAVEQPGE</sequence>
<keyword evidence="5 6" id="KW-0472">Membrane</keyword>
<keyword evidence="4 6" id="KW-1133">Transmembrane helix</keyword>
<comment type="subcellular location">
    <subcellularLocation>
        <location evidence="1">Cell membrane</location>
        <topology evidence="1">Multi-pass membrane protein</topology>
    </subcellularLocation>
</comment>
<dbReference type="AlphaFoldDB" id="A0A495VWR5"/>
<evidence type="ECO:0000256" key="3">
    <source>
        <dbReference type="ARBA" id="ARBA00022692"/>
    </source>
</evidence>
<comment type="caution">
    <text evidence="8">The sequence shown here is derived from an EMBL/GenBank/DDBJ whole genome shotgun (WGS) entry which is preliminary data.</text>
</comment>
<proteinExistence type="predicted"/>
<feature type="transmembrane region" description="Helical" evidence="6">
    <location>
        <begin position="276"/>
        <end position="298"/>
    </location>
</feature>
<feature type="transmembrane region" description="Helical" evidence="6">
    <location>
        <begin position="185"/>
        <end position="205"/>
    </location>
</feature>
<gene>
    <name evidence="8" type="ORF">C8E97_2325</name>
</gene>
<evidence type="ECO:0000313" key="8">
    <source>
        <dbReference type="EMBL" id="RKT53746.1"/>
    </source>
</evidence>
<feature type="transmembrane region" description="Helical" evidence="6">
    <location>
        <begin position="347"/>
        <end position="374"/>
    </location>
</feature>
<evidence type="ECO:0000259" key="7">
    <source>
        <dbReference type="Pfam" id="PF02687"/>
    </source>
</evidence>
<feature type="transmembrane region" description="Helical" evidence="6">
    <location>
        <begin position="686"/>
        <end position="706"/>
    </location>
</feature>
<dbReference type="InterPro" id="IPR003838">
    <property type="entry name" value="ABC3_permease_C"/>
</dbReference>
<keyword evidence="9" id="KW-1185">Reference proteome</keyword>
<feature type="domain" description="ABC3 transporter permease C-terminal" evidence="7">
    <location>
        <begin position="188"/>
        <end position="299"/>
    </location>
</feature>
<dbReference type="RefSeq" id="WP_121004406.1">
    <property type="nucleotide sequence ID" value="NZ_RBXO01000001.1"/>
</dbReference>
<feature type="transmembrane region" description="Helical" evidence="6">
    <location>
        <begin position="395"/>
        <end position="417"/>
    </location>
</feature>
<feature type="transmembrane region" description="Helical" evidence="6">
    <location>
        <begin position="16"/>
        <end position="36"/>
    </location>
</feature>
<dbReference type="OrthoDB" id="4871813at2"/>
<accession>A0A495VWR5</accession>
<feature type="transmembrane region" description="Helical" evidence="6">
    <location>
        <begin position="318"/>
        <end position="335"/>
    </location>
</feature>
<organism evidence="8 9">
    <name type="scientific">Saccharothrix australiensis</name>
    <dbReference type="NCBI Taxonomy" id="2072"/>
    <lineage>
        <taxon>Bacteria</taxon>
        <taxon>Bacillati</taxon>
        <taxon>Actinomycetota</taxon>
        <taxon>Actinomycetes</taxon>
        <taxon>Pseudonocardiales</taxon>
        <taxon>Pseudonocardiaceae</taxon>
        <taxon>Saccharothrix</taxon>
    </lineage>
</organism>
<feature type="transmembrane region" description="Helical" evidence="6">
    <location>
        <begin position="598"/>
        <end position="622"/>
    </location>
</feature>
<dbReference type="Pfam" id="PF02687">
    <property type="entry name" value="FtsX"/>
    <property type="match status" value="1"/>
</dbReference>
<feature type="transmembrane region" description="Helical" evidence="6">
    <location>
        <begin position="226"/>
        <end position="250"/>
    </location>
</feature>
<evidence type="ECO:0000256" key="5">
    <source>
        <dbReference type="ARBA" id="ARBA00023136"/>
    </source>
</evidence>
<dbReference type="Proteomes" id="UP000282084">
    <property type="component" value="Unassembled WGS sequence"/>
</dbReference>
<dbReference type="EMBL" id="RBXO01000001">
    <property type="protein sequence ID" value="RKT53746.1"/>
    <property type="molecule type" value="Genomic_DNA"/>
</dbReference>
<evidence type="ECO:0000256" key="1">
    <source>
        <dbReference type="ARBA" id="ARBA00004651"/>
    </source>
</evidence>
<keyword evidence="3 6" id="KW-0812">Transmembrane</keyword>
<protein>
    <submittedName>
        <fullName evidence="8">FtsX-like permease family protein</fullName>
    </submittedName>
</protein>
<feature type="transmembrane region" description="Helical" evidence="6">
    <location>
        <begin position="649"/>
        <end position="674"/>
    </location>
</feature>
<evidence type="ECO:0000313" key="9">
    <source>
        <dbReference type="Proteomes" id="UP000282084"/>
    </source>
</evidence>
<dbReference type="GO" id="GO:0005886">
    <property type="term" value="C:plasma membrane"/>
    <property type="evidence" value="ECO:0007669"/>
    <property type="project" value="UniProtKB-SubCell"/>
</dbReference>
<evidence type="ECO:0000256" key="2">
    <source>
        <dbReference type="ARBA" id="ARBA00022475"/>
    </source>
</evidence>